<accession>A0A510PDX1</accession>
<comment type="subcellular location">
    <subcellularLocation>
        <location evidence="1">Secreted</location>
    </subcellularLocation>
</comment>
<dbReference type="InterPro" id="IPR050557">
    <property type="entry name" value="RTX_toxin/Mannuronan_C5-epim"/>
</dbReference>
<dbReference type="AlphaFoldDB" id="A0A510PDX1"/>
<dbReference type="InterPro" id="IPR011049">
    <property type="entry name" value="Serralysin-like_metalloprot_C"/>
</dbReference>
<dbReference type="InterPro" id="IPR018511">
    <property type="entry name" value="Hemolysin-typ_Ca-bd_CS"/>
</dbReference>
<protein>
    <submittedName>
        <fullName evidence="3">Calcium-binding protein</fullName>
    </submittedName>
</protein>
<dbReference type="PROSITE" id="PS00330">
    <property type="entry name" value="HEMOLYSIN_CALCIUM"/>
    <property type="match status" value="3"/>
</dbReference>
<evidence type="ECO:0000313" key="4">
    <source>
        <dbReference type="Proteomes" id="UP000321223"/>
    </source>
</evidence>
<evidence type="ECO:0000313" key="3">
    <source>
        <dbReference type="EMBL" id="GCA91952.1"/>
    </source>
</evidence>
<dbReference type="RefSeq" id="WP_186814285.1">
    <property type="nucleotide sequence ID" value="NZ_BHVU01000021.1"/>
</dbReference>
<dbReference type="PRINTS" id="PR00313">
    <property type="entry name" value="CABNDNGRPT"/>
</dbReference>
<gene>
    <name evidence="3" type="ORF">MAE30S32_06040</name>
</gene>
<keyword evidence="2" id="KW-0964">Secreted</keyword>
<name>A0A510PDX1_MICAE</name>
<dbReference type="InterPro" id="IPR001343">
    <property type="entry name" value="Hemolysn_Ca-bd"/>
</dbReference>
<sequence>MPQIYFDFANLNVFTAPGTPVDNWQIFGLNGNDSLTGGSLADTIYGGDDNDSLFGLGGDDVLNGGTGDDFFDGGSGNDYAVGDIGNDTLFGGSGNDFFDGGAGADVANYSSFASSITLRPTGTILKGSGGTDQLFQVETIIANAGVSNNTIDGSSAASPASINVNLFTNNLQVVGGPVLTFTVTNFDNVIGTNQNDSITGDNQANQLSGNGGSDTINGEIGNDTLNGGLGNDTLNGGSDDDFLSGVNSASLSPGTNEIDTLTGATGVDRFILGDSSKAYYLTSSSAAFGVSDYARITDFTAGTDKLQLRSGINYLFSSISPPTPTIPGSNFFVYRDNATVGSLSSADDLVAAMTVTGTFNSATDVIFVAPIIPPVVIDVNPLSVAL</sequence>
<dbReference type="PANTHER" id="PTHR38340">
    <property type="entry name" value="S-LAYER PROTEIN"/>
    <property type="match status" value="1"/>
</dbReference>
<evidence type="ECO:0000256" key="1">
    <source>
        <dbReference type="ARBA" id="ARBA00004613"/>
    </source>
</evidence>
<comment type="caution">
    <text evidence="3">The sequence shown here is derived from an EMBL/GenBank/DDBJ whole genome shotgun (WGS) entry which is preliminary data.</text>
</comment>
<dbReference type="EMBL" id="BHVU01000021">
    <property type="protein sequence ID" value="GCA91952.1"/>
    <property type="molecule type" value="Genomic_DNA"/>
</dbReference>
<dbReference type="Proteomes" id="UP000321223">
    <property type="component" value="Unassembled WGS sequence"/>
</dbReference>
<dbReference type="GO" id="GO:0005509">
    <property type="term" value="F:calcium ion binding"/>
    <property type="evidence" value="ECO:0007669"/>
    <property type="project" value="InterPro"/>
</dbReference>
<evidence type="ECO:0000256" key="2">
    <source>
        <dbReference type="ARBA" id="ARBA00022525"/>
    </source>
</evidence>
<reference evidence="3 4" key="1">
    <citation type="journal article" date="2019" name="Appl. Environ. Microbiol.">
        <title>Co-occurrence of broad and narrow host-range viruses infecting the toxic bloom-forming cyanobacterium Microcystis aeruginosa.</title>
        <authorList>
            <person name="Morimoto D."/>
            <person name="Tominaga K."/>
            <person name="Nishimura Y."/>
            <person name="Yoshida N."/>
            <person name="Kimura S."/>
            <person name="Sako Y."/>
            <person name="Yoshida T."/>
        </authorList>
    </citation>
    <scope>NUCLEOTIDE SEQUENCE [LARGE SCALE GENOMIC DNA]</scope>
    <source>
        <strain evidence="3 4">11-30S32</strain>
    </source>
</reference>
<proteinExistence type="predicted"/>
<dbReference type="Gene3D" id="2.150.10.10">
    <property type="entry name" value="Serralysin-like metalloprotease, C-terminal"/>
    <property type="match status" value="3"/>
</dbReference>
<dbReference type="SUPFAM" id="SSF51120">
    <property type="entry name" value="beta-Roll"/>
    <property type="match status" value="2"/>
</dbReference>
<organism evidence="3 4">
    <name type="scientific">Microcystis aeruginosa 11-30S32</name>
    <dbReference type="NCBI Taxonomy" id="2358142"/>
    <lineage>
        <taxon>Bacteria</taxon>
        <taxon>Bacillati</taxon>
        <taxon>Cyanobacteriota</taxon>
        <taxon>Cyanophyceae</taxon>
        <taxon>Oscillatoriophycideae</taxon>
        <taxon>Chroococcales</taxon>
        <taxon>Microcystaceae</taxon>
        <taxon>Microcystis</taxon>
    </lineage>
</organism>
<dbReference type="GO" id="GO:0005576">
    <property type="term" value="C:extracellular region"/>
    <property type="evidence" value="ECO:0007669"/>
    <property type="project" value="UniProtKB-SubCell"/>
</dbReference>
<dbReference type="PANTHER" id="PTHR38340:SF1">
    <property type="entry name" value="S-LAYER PROTEIN"/>
    <property type="match status" value="1"/>
</dbReference>
<dbReference type="Pfam" id="PF00353">
    <property type="entry name" value="HemolysinCabind"/>
    <property type="match status" value="3"/>
</dbReference>